<evidence type="ECO:0000313" key="2">
    <source>
        <dbReference type="Proteomes" id="UP000593591"/>
    </source>
</evidence>
<organism evidence="1 2">
    <name type="scientific">Treponema rectale</name>
    <dbReference type="NCBI Taxonomy" id="744512"/>
    <lineage>
        <taxon>Bacteria</taxon>
        <taxon>Pseudomonadati</taxon>
        <taxon>Spirochaetota</taxon>
        <taxon>Spirochaetia</taxon>
        <taxon>Spirochaetales</taxon>
        <taxon>Treponemataceae</taxon>
        <taxon>Treponema</taxon>
    </lineage>
</organism>
<accession>A0A7M1XJD8</accession>
<proteinExistence type="predicted"/>
<reference evidence="1 2" key="1">
    <citation type="submission" date="2018-08" db="EMBL/GenBank/DDBJ databases">
        <title>The first complete genome of Treponema rectale (CHPAT), a commensal spirochete of the bovine rectum.</title>
        <authorList>
            <person name="Staton G.J."/>
            <person name="Clegg S.R."/>
            <person name="Carter S.D."/>
            <person name="Radford A.D."/>
            <person name="Darby A."/>
            <person name="Hall N."/>
            <person name="Birtles R.J."/>
            <person name="Evans N.J."/>
        </authorList>
    </citation>
    <scope>NUCLEOTIDE SEQUENCE [LARGE SCALE GENOMIC DNA]</scope>
    <source>
        <strain evidence="1 2">CHPA</strain>
    </source>
</reference>
<evidence type="ECO:0000313" key="1">
    <source>
        <dbReference type="EMBL" id="QOS39280.1"/>
    </source>
</evidence>
<sequence length="374" mass="42725">MSHKTIFFTNEYGERVIIRRVFLNRTCSAEALVLFTQLLNDFPQYSLKKPLSKLAGATLSFTAYYYHDGYVLEGRLSQSQTSSLKYLFSNPYKEGEKILNDVFSLGFINSEKNIAVCKERILAENYIRLRSSLTVGKMMISSSYAPICFDEKKLKSVTPDDLSQMASQVSSLNIGDLFYFGASEPAPLSLCSDYQDGLDLKESPLVTNVVMKDYLDDESVMFVFEHAMIENRDEKLIQETVFAGFIAYLKDYLAKKVYIDYQMDFTLLDSTHTLFSITTLKGRLDSIVNHISLKVGENLPFDLTPCYDAAICDNKMKEISLKMSFSKLIHEEMIAKDLSLQDKGVDLSRNSYRDFINTLLIDDLLFVRKEKHHA</sequence>
<dbReference type="EMBL" id="CP031517">
    <property type="protein sequence ID" value="QOS39280.1"/>
    <property type="molecule type" value="Genomic_DNA"/>
</dbReference>
<dbReference type="Proteomes" id="UP000593591">
    <property type="component" value="Chromosome"/>
</dbReference>
<gene>
    <name evidence="1" type="ORF">DYE49_01960</name>
</gene>
<dbReference type="AlphaFoldDB" id="A0A7M1XJD8"/>
<dbReference type="KEGG" id="trc:DYE49_01960"/>
<name>A0A7M1XJD8_9SPIR</name>
<protein>
    <submittedName>
        <fullName evidence="1">Uncharacterized protein</fullName>
    </submittedName>
</protein>